<dbReference type="PANTHER" id="PTHR31509">
    <property type="entry name" value="BPS1-LIKE PROTEIN"/>
    <property type="match status" value="1"/>
</dbReference>
<evidence type="ECO:0000313" key="3">
    <source>
        <dbReference type="Proteomes" id="UP000775213"/>
    </source>
</evidence>
<gene>
    <name evidence="2" type="ORF">IEQ34_014102</name>
</gene>
<evidence type="ECO:0000313" key="2">
    <source>
        <dbReference type="EMBL" id="KAH0456195.1"/>
    </source>
</evidence>
<proteinExistence type="predicted"/>
<keyword evidence="1" id="KW-0175">Coiled coil</keyword>
<sequence length="417" mass="45138">MFLTEKHSSPFSLFFSFNPKKTPAGGVSKPFEETLIVRLSSLLPIPDSSPSIPLPWLSRAIDLLTQTLADATAIISDPSLSVTDRAALSSHLDSSVALLDACNAISAAVDHILHGRLLVRLALHLISSSSSLSPDRRHRVRSAIAEWEAADAAPAPPCDSSDLSRLRPKDPNRGRLTAVRRAIYAVEAISDLVARSTLALLGEKGDFLSGIRVSSDFAWAAAYNEIAAKISAKLCCGEIAGEVEAAKSSVKKLAVAVDEDDGSGEVTEEVRDAVRGAEESIEELTEGLDRLANAVNALFRAALEAREAALQCFRVAPARDAGLYSKTNQNLSHHFFALYLGWILLEVSTRCHPPKEAFGGVTNPSADLEEAPTPITSWPTLIWAPFTRHYRSRRFKHGLGGSQPYSPTNQAKQRWIE</sequence>
<accession>A0AAV7G249</accession>
<protein>
    <submittedName>
        <fullName evidence="2">Uncharacterized protein</fullName>
    </submittedName>
</protein>
<reference evidence="2 3" key="1">
    <citation type="journal article" date="2021" name="Hortic Res">
        <title>Chromosome-scale assembly of the Dendrobium chrysotoxum genome enhances the understanding of orchid evolution.</title>
        <authorList>
            <person name="Zhang Y."/>
            <person name="Zhang G.Q."/>
            <person name="Zhang D."/>
            <person name="Liu X.D."/>
            <person name="Xu X.Y."/>
            <person name="Sun W.H."/>
            <person name="Yu X."/>
            <person name="Zhu X."/>
            <person name="Wang Z.W."/>
            <person name="Zhao X."/>
            <person name="Zhong W.Y."/>
            <person name="Chen H."/>
            <person name="Yin W.L."/>
            <person name="Huang T."/>
            <person name="Niu S.C."/>
            <person name="Liu Z.J."/>
        </authorList>
    </citation>
    <scope>NUCLEOTIDE SEQUENCE [LARGE SCALE GENOMIC DNA]</scope>
    <source>
        <strain evidence="2">Lindl</strain>
    </source>
</reference>
<organism evidence="2 3">
    <name type="scientific">Dendrobium chrysotoxum</name>
    <name type="common">Orchid</name>
    <dbReference type="NCBI Taxonomy" id="161865"/>
    <lineage>
        <taxon>Eukaryota</taxon>
        <taxon>Viridiplantae</taxon>
        <taxon>Streptophyta</taxon>
        <taxon>Embryophyta</taxon>
        <taxon>Tracheophyta</taxon>
        <taxon>Spermatophyta</taxon>
        <taxon>Magnoliopsida</taxon>
        <taxon>Liliopsida</taxon>
        <taxon>Asparagales</taxon>
        <taxon>Orchidaceae</taxon>
        <taxon>Epidendroideae</taxon>
        <taxon>Malaxideae</taxon>
        <taxon>Dendrobiinae</taxon>
        <taxon>Dendrobium</taxon>
    </lineage>
</organism>
<feature type="coiled-coil region" evidence="1">
    <location>
        <begin position="274"/>
        <end position="301"/>
    </location>
</feature>
<keyword evidence="3" id="KW-1185">Reference proteome</keyword>
<name>A0AAV7G249_DENCH</name>
<dbReference type="Proteomes" id="UP000775213">
    <property type="component" value="Unassembled WGS sequence"/>
</dbReference>
<evidence type="ECO:0000256" key="1">
    <source>
        <dbReference type="SAM" id="Coils"/>
    </source>
</evidence>
<comment type="caution">
    <text evidence="2">The sequence shown here is derived from an EMBL/GenBank/DDBJ whole genome shotgun (WGS) entry which is preliminary data.</text>
</comment>
<dbReference type="AlphaFoldDB" id="A0AAV7G249"/>
<dbReference type="EMBL" id="JAGFBR010000013">
    <property type="protein sequence ID" value="KAH0456195.1"/>
    <property type="molecule type" value="Genomic_DNA"/>
</dbReference>